<evidence type="ECO:0000313" key="3">
    <source>
        <dbReference type="EMBL" id="HGG00997.1"/>
    </source>
</evidence>
<dbReference type="Pfam" id="PF11285">
    <property type="entry name" value="DUF3086"/>
    <property type="match status" value="1"/>
</dbReference>
<name>A0A7C3VJN6_9CYAN</name>
<comment type="caution">
    <text evidence="3">The sequence shown here is derived from an EMBL/GenBank/DDBJ whole genome shotgun (WGS) entry which is preliminary data.</text>
</comment>
<evidence type="ECO:0000256" key="2">
    <source>
        <dbReference type="SAM" id="MobiDB-lite"/>
    </source>
</evidence>
<evidence type="ECO:0000256" key="1">
    <source>
        <dbReference type="SAM" id="Coils"/>
    </source>
</evidence>
<organism evidence="3">
    <name type="scientific">Planktothricoides sp. SpSt-374</name>
    <dbReference type="NCBI Taxonomy" id="2282167"/>
    <lineage>
        <taxon>Bacteria</taxon>
        <taxon>Bacillati</taxon>
        <taxon>Cyanobacteriota</taxon>
        <taxon>Cyanophyceae</taxon>
        <taxon>Oscillatoriophycideae</taxon>
        <taxon>Oscillatoriales</taxon>
        <taxon>Oscillatoriaceae</taxon>
        <taxon>Planktothricoides</taxon>
    </lineage>
</organism>
<feature type="region of interest" description="Disordered" evidence="2">
    <location>
        <begin position="194"/>
        <end position="221"/>
    </location>
</feature>
<feature type="region of interest" description="Disordered" evidence="2">
    <location>
        <begin position="1"/>
        <end position="69"/>
    </location>
</feature>
<protein>
    <submittedName>
        <fullName evidence="3">DUF3086 domain-containing protein</fullName>
    </submittedName>
</protein>
<dbReference type="InterPro" id="IPR021437">
    <property type="entry name" value="DUF3086"/>
</dbReference>
<dbReference type="AlphaFoldDB" id="A0A7C3VJN6"/>
<feature type="coiled-coil region" evidence="1">
    <location>
        <begin position="75"/>
        <end position="153"/>
    </location>
</feature>
<proteinExistence type="predicted"/>
<reference evidence="3" key="1">
    <citation type="journal article" date="2020" name="mSystems">
        <title>Genome- and Community-Level Interaction Insights into Carbon Utilization and Element Cycling Functions of Hydrothermarchaeota in Hydrothermal Sediment.</title>
        <authorList>
            <person name="Zhou Z."/>
            <person name="Liu Y."/>
            <person name="Xu W."/>
            <person name="Pan J."/>
            <person name="Luo Z.H."/>
            <person name="Li M."/>
        </authorList>
    </citation>
    <scope>NUCLEOTIDE SEQUENCE [LARGE SCALE GENOMIC DNA]</scope>
    <source>
        <strain evidence="3">SpSt-374</strain>
    </source>
</reference>
<feature type="compositionally biased region" description="Polar residues" evidence="2">
    <location>
        <begin position="42"/>
        <end position="51"/>
    </location>
</feature>
<sequence length="396" mass="44274">MVATTREEEQPGAVPPLSLEALQADMPPLEAATGAPEDMAATVSSDFSEATPSREAPEPEPGAPQDMAAQKLDEASELAKFIAELRQERMVLQQEIVQMQATRARLLQEQLGDMQSGMGRLVQESLSELEKRKQTLQIAVEQLERRQERIRNEMRTSFAGVSQDLAIKVQGFKEYLVGSLQDLVSSVEELELAPKPQAAEPPPMQEQKGRLAPDSPQFTEPGFQKTAKQIRRLLDQYRNQPDYYGAPWQIRRTFEPIHAERVADWFFTQGGRGALRTMGSRLQNILIASAVISVLYKLYGRRVRPLILANSPERLGEWRRGLQDCLGISRGDFGPERGVVLFEEAAPLAQKADRLVKEGMLPLIVVDETEEKVSLSLLQFPLWLAFAPEPVGGQMF</sequence>
<keyword evidence="1" id="KW-0175">Coiled coil</keyword>
<dbReference type="EMBL" id="DSPX01000099">
    <property type="protein sequence ID" value="HGG00997.1"/>
    <property type="molecule type" value="Genomic_DNA"/>
</dbReference>
<accession>A0A7C3VJN6</accession>
<gene>
    <name evidence="3" type="ORF">ENR15_10190</name>
</gene>